<dbReference type="VEuPathDB" id="FungiDB:P170DRAFT_475342"/>
<gene>
    <name evidence="1" type="ORF">P170DRAFT_475342</name>
</gene>
<keyword evidence="2" id="KW-1185">Reference proteome</keyword>
<dbReference type="RefSeq" id="XP_024704316.1">
    <property type="nucleotide sequence ID" value="XM_024853248.1"/>
</dbReference>
<organism evidence="1 2">
    <name type="scientific">Aspergillus steynii IBT 23096</name>
    <dbReference type="NCBI Taxonomy" id="1392250"/>
    <lineage>
        <taxon>Eukaryota</taxon>
        <taxon>Fungi</taxon>
        <taxon>Dikarya</taxon>
        <taxon>Ascomycota</taxon>
        <taxon>Pezizomycotina</taxon>
        <taxon>Eurotiomycetes</taxon>
        <taxon>Eurotiomycetidae</taxon>
        <taxon>Eurotiales</taxon>
        <taxon>Aspergillaceae</taxon>
        <taxon>Aspergillus</taxon>
        <taxon>Aspergillus subgen. Circumdati</taxon>
    </lineage>
</organism>
<dbReference type="STRING" id="1392250.A0A2I2G819"/>
<reference evidence="1 2" key="1">
    <citation type="submission" date="2016-12" db="EMBL/GenBank/DDBJ databases">
        <title>The genomes of Aspergillus section Nigri reveals drivers in fungal speciation.</title>
        <authorList>
            <consortium name="DOE Joint Genome Institute"/>
            <person name="Vesth T.C."/>
            <person name="Nybo J."/>
            <person name="Theobald S."/>
            <person name="Brandl J."/>
            <person name="Frisvad J.C."/>
            <person name="Nielsen K.F."/>
            <person name="Lyhne E.K."/>
            <person name="Kogle M.E."/>
            <person name="Kuo A."/>
            <person name="Riley R."/>
            <person name="Clum A."/>
            <person name="Nolan M."/>
            <person name="Lipzen A."/>
            <person name="Salamov A."/>
            <person name="Henrissat B."/>
            <person name="Wiebenga A."/>
            <person name="De Vries R.P."/>
            <person name="Grigoriev I.V."/>
            <person name="Mortensen U.H."/>
            <person name="Andersen M.R."/>
            <person name="Baker S.E."/>
        </authorList>
    </citation>
    <scope>NUCLEOTIDE SEQUENCE [LARGE SCALE GENOMIC DNA]</scope>
    <source>
        <strain evidence="1 2">IBT 23096</strain>
    </source>
</reference>
<sequence length="139" mass="16036">MPLFRQQQEVLHRRQLRQKHGEHIVNTALITFLQSIKELIPEATKHWSAEQVSFKANFGTGNRRPWRVLVAQDGPELYVSFLEYGLAWEEYITKNRVGSIFPVPAVNLARVWTYGPWTVDDVQGMLGFAKIILAILLHP</sequence>
<dbReference type="AlphaFoldDB" id="A0A2I2G819"/>
<comment type="caution">
    <text evidence="1">The sequence shown here is derived from an EMBL/GenBank/DDBJ whole genome shotgun (WGS) entry which is preliminary data.</text>
</comment>
<dbReference type="EMBL" id="MSFO01000004">
    <property type="protein sequence ID" value="PLB49014.1"/>
    <property type="molecule type" value="Genomic_DNA"/>
</dbReference>
<dbReference type="OrthoDB" id="3508621at2759"/>
<dbReference type="Proteomes" id="UP000234275">
    <property type="component" value="Unassembled WGS sequence"/>
</dbReference>
<dbReference type="GeneID" id="36560946"/>
<evidence type="ECO:0000313" key="1">
    <source>
        <dbReference type="EMBL" id="PLB49014.1"/>
    </source>
</evidence>
<accession>A0A2I2G819</accession>
<protein>
    <submittedName>
        <fullName evidence="1">Uncharacterized protein</fullName>
    </submittedName>
</protein>
<proteinExistence type="predicted"/>
<name>A0A2I2G819_9EURO</name>
<evidence type="ECO:0000313" key="2">
    <source>
        <dbReference type="Proteomes" id="UP000234275"/>
    </source>
</evidence>